<feature type="transmembrane region" description="Helical" evidence="1">
    <location>
        <begin position="115"/>
        <end position="134"/>
    </location>
</feature>
<feature type="transmembrane region" description="Helical" evidence="1">
    <location>
        <begin position="175"/>
        <end position="195"/>
    </location>
</feature>
<feature type="transmembrane region" description="Helical" evidence="1">
    <location>
        <begin position="90"/>
        <end position="109"/>
    </location>
</feature>
<name>A0A921TFH1_9GAMM</name>
<evidence type="ECO:0000313" key="2">
    <source>
        <dbReference type="EMBL" id="KAF1688466.1"/>
    </source>
</evidence>
<organism evidence="2 3">
    <name type="scientific">Pseudoxanthomonas taiwanensis</name>
    <dbReference type="NCBI Taxonomy" id="176598"/>
    <lineage>
        <taxon>Bacteria</taxon>
        <taxon>Pseudomonadati</taxon>
        <taxon>Pseudomonadota</taxon>
        <taxon>Gammaproteobacteria</taxon>
        <taxon>Lysobacterales</taxon>
        <taxon>Lysobacteraceae</taxon>
        <taxon>Pseudoxanthomonas</taxon>
    </lineage>
</organism>
<reference evidence="2" key="1">
    <citation type="submission" date="2017-10" db="EMBL/GenBank/DDBJ databases">
        <title>Whole genome sequencing of members of genus Pseudoxanthomonas.</title>
        <authorList>
            <person name="Kumar S."/>
            <person name="Bansal K."/>
            <person name="Kaur A."/>
            <person name="Patil P."/>
            <person name="Sharma S."/>
            <person name="Patil P.B."/>
        </authorList>
    </citation>
    <scope>NUCLEOTIDE SEQUENCE</scope>
    <source>
        <strain evidence="2">DSM 22914</strain>
    </source>
</reference>
<feature type="transmembrane region" description="Helical" evidence="1">
    <location>
        <begin position="207"/>
        <end position="227"/>
    </location>
</feature>
<dbReference type="AlphaFoldDB" id="A0A921TFH1"/>
<dbReference type="EMBL" id="PDWK01000048">
    <property type="protein sequence ID" value="KAF1688466.1"/>
    <property type="molecule type" value="Genomic_DNA"/>
</dbReference>
<keyword evidence="1" id="KW-0812">Transmembrane</keyword>
<keyword evidence="1" id="KW-0472">Membrane</keyword>
<proteinExistence type="predicted"/>
<evidence type="ECO:0000313" key="3">
    <source>
        <dbReference type="Proteomes" id="UP000717981"/>
    </source>
</evidence>
<sequence>MDPARGRGGTLSAPARPARAWLPAAADALGSTGAGLLVWLAVSGAMLGSAAPVQQLAWLRMGGFGLGLLLVACALPALWTLPAPWRGRAVLAWALALAGAGVLLALQRWPLPGSPWPALVATATTLCALAMVAAAQDPAGAPPLAVPTRLALALLGGAGVLFALLALRWPGAPLAAAPAPAFLLLGVLAVALRLAGRHGRAGLRGSLPVAALLLLLPALLVLPLYAWPGWSRIAWPAAALSVLAGLLAERLARAGNDG</sequence>
<gene>
    <name evidence="2" type="ORF">CR938_09835</name>
</gene>
<keyword evidence="3" id="KW-1185">Reference proteome</keyword>
<accession>A0A921TFH1</accession>
<keyword evidence="1" id="KW-1133">Transmembrane helix</keyword>
<protein>
    <submittedName>
        <fullName evidence="2">Uncharacterized protein</fullName>
    </submittedName>
</protein>
<dbReference type="Proteomes" id="UP000717981">
    <property type="component" value="Unassembled WGS sequence"/>
</dbReference>
<comment type="caution">
    <text evidence="2">The sequence shown here is derived from an EMBL/GenBank/DDBJ whole genome shotgun (WGS) entry which is preliminary data.</text>
</comment>
<evidence type="ECO:0000256" key="1">
    <source>
        <dbReference type="SAM" id="Phobius"/>
    </source>
</evidence>
<feature type="transmembrane region" description="Helical" evidence="1">
    <location>
        <begin position="21"/>
        <end position="42"/>
    </location>
</feature>
<feature type="transmembrane region" description="Helical" evidence="1">
    <location>
        <begin position="146"/>
        <end position="169"/>
    </location>
</feature>
<feature type="transmembrane region" description="Helical" evidence="1">
    <location>
        <begin position="57"/>
        <end position="78"/>
    </location>
</feature>